<evidence type="ECO:0000256" key="1">
    <source>
        <dbReference type="ARBA" id="ARBA00023016"/>
    </source>
</evidence>
<sequence>MSSLALQPLFDRLFSNAFRNVGLTNSVDFDWKETEEAHIFKFELPGFTREEVKLQIHDDKVLDISAERKLNDESEKGEFKWHCKERTQVVNFHREFRLPDNALVDQISASMRDGVLIVSVGKDKQKKSKEKAKHKVVDIDDHENGSHAKGLGRFVCCKA</sequence>
<evidence type="ECO:0000259" key="4">
    <source>
        <dbReference type="PROSITE" id="PS01031"/>
    </source>
</evidence>
<gene>
    <name evidence="5" type="ORF">LIER_00499</name>
</gene>
<evidence type="ECO:0000313" key="6">
    <source>
        <dbReference type="Proteomes" id="UP001454036"/>
    </source>
</evidence>
<dbReference type="AlphaFoldDB" id="A0AAV3NI38"/>
<evidence type="ECO:0000256" key="3">
    <source>
        <dbReference type="RuleBase" id="RU003616"/>
    </source>
</evidence>
<evidence type="ECO:0000313" key="5">
    <source>
        <dbReference type="EMBL" id="GAA0138829.1"/>
    </source>
</evidence>
<dbReference type="InterPro" id="IPR031107">
    <property type="entry name" value="Small_HSP"/>
</dbReference>
<keyword evidence="6" id="KW-1185">Reference proteome</keyword>
<dbReference type="Proteomes" id="UP001454036">
    <property type="component" value="Unassembled WGS sequence"/>
</dbReference>
<dbReference type="PANTHER" id="PTHR11527">
    <property type="entry name" value="HEAT-SHOCK PROTEIN 20 FAMILY MEMBER"/>
    <property type="match status" value="1"/>
</dbReference>
<accession>A0AAV3NI38</accession>
<protein>
    <submittedName>
        <fullName evidence="5">Chaperone</fullName>
    </submittedName>
</protein>
<dbReference type="EMBL" id="BAABME010000038">
    <property type="protein sequence ID" value="GAA0138829.1"/>
    <property type="molecule type" value="Genomic_DNA"/>
</dbReference>
<dbReference type="Gene3D" id="2.60.40.790">
    <property type="match status" value="1"/>
</dbReference>
<comment type="similarity">
    <text evidence="2 3">Belongs to the small heat shock protein (HSP20) family.</text>
</comment>
<organism evidence="5 6">
    <name type="scientific">Lithospermum erythrorhizon</name>
    <name type="common">Purple gromwell</name>
    <name type="synonym">Lithospermum officinale var. erythrorhizon</name>
    <dbReference type="NCBI Taxonomy" id="34254"/>
    <lineage>
        <taxon>Eukaryota</taxon>
        <taxon>Viridiplantae</taxon>
        <taxon>Streptophyta</taxon>
        <taxon>Embryophyta</taxon>
        <taxon>Tracheophyta</taxon>
        <taxon>Spermatophyta</taxon>
        <taxon>Magnoliopsida</taxon>
        <taxon>eudicotyledons</taxon>
        <taxon>Gunneridae</taxon>
        <taxon>Pentapetalae</taxon>
        <taxon>asterids</taxon>
        <taxon>lamiids</taxon>
        <taxon>Boraginales</taxon>
        <taxon>Boraginaceae</taxon>
        <taxon>Boraginoideae</taxon>
        <taxon>Lithospermeae</taxon>
        <taxon>Lithospermum</taxon>
    </lineage>
</organism>
<proteinExistence type="inferred from homology"/>
<evidence type="ECO:0000256" key="2">
    <source>
        <dbReference type="PROSITE-ProRule" id="PRU00285"/>
    </source>
</evidence>
<keyword evidence="1" id="KW-0346">Stress response</keyword>
<dbReference type="Pfam" id="PF00011">
    <property type="entry name" value="HSP20"/>
    <property type="match status" value="1"/>
</dbReference>
<reference evidence="5 6" key="1">
    <citation type="submission" date="2024-01" db="EMBL/GenBank/DDBJ databases">
        <title>The complete chloroplast genome sequence of Lithospermum erythrorhizon: insights into the phylogenetic relationship among Boraginaceae species and the maternal lineages of purple gromwells.</title>
        <authorList>
            <person name="Okada T."/>
            <person name="Watanabe K."/>
        </authorList>
    </citation>
    <scope>NUCLEOTIDE SEQUENCE [LARGE SCALE GENOMIC DNA]</scope>
</reference>
<dbReference type="InterPro" id="IPR002068">
    <property type="entry name" value="A-crystallin/Hsp20_dom"/>
</dbReference>
<comment type="caution">
    <text evidence="5">The sequence shown here is derived from an EMBL/GenBank/DDBJ whole genome shotgun (WGS) entry which is preliminary data.</text>
</comment>
<dbReference type="InterPro" id="IPR008978">
    <property type="entry name" value="HSP20-like_chaperone"/>
</dbReference>
<dbReference type="SUPFAM" id="SSF49764">
    <property type="entry name" value="HSP20-like chaperones"/>
    <property type="match status" value="1"/>
</dbReference>
<dbReference type="PROSITE" id="PS01031">
    <property type="entry name" value="SHSP"/>
    <property type="match status" value="1"/>
</dbReference>
<name>A0AAV3NI38_LITER</name>
<feature type="domain" description="SHSP" evidence="4">
    <location>
        <begin position="20"/>
        <end position="140"/>
    </location>
</feature>